<gene>
    <name evidence="2" type="ORF">HXA33_19905</name>
</gene>
<keyword evidence="1" id="KW-0732">Signal</keyword>
<feature type="chain" id="PRO_5040382048" evidence="1">
    <location>
        <begin position="30"/>
        <end position="135"/>
    </location>
</feature>
<protein>
    <submittedName>
        <fullName evidence="2">Uncharacterized protein</fullName>
    </submittedName>
</protein>
<accession>A0A9Q4G1E7</accession>
<comment type="caution">
    <text evidence="2">The sequence shown here is derived from an EMBL/GenBank/DDBJ whole genome shotgun (WGS) entry which is preliminary data.</text>
</comment>
<proteinExistence type="predicted"/>
<dbReference type="RefSeq" id="WP_078578727.1">
    <property type="nucleotide sequence ID" value="NZ_JABXYM010000002.1"/>
</dbReference>
<sequence>MMKKMMLGICLLTAVTFTAPLALPSTAEANWSSWSDTSLNSSDGWKRTGAFSGKTTSRLEWSAVASTKTMWSNPQKRMVNSNNALRGNAVTLSNTNQVYTNSTNNALPGYNYYAQIRPAWNQVGTDTITSRHNAH</sequence>
<keyword evidence="3" id="KW-1185">Reference proteome</keyword>
<evidence type="ECO:0000313" key="2">
    <source>
        <dbReference type="EMBL" id="MCR6098779.1"/>
    </source>
</evidence>
<evidence type="ECO:0000313" key="3">
    <source>
        <dbReference type="Proteomes" id="UP001057753"/>
    </source>
</evidence>
<feature type="signal peptide" evidence="1">
    <location>
        <begin position="1"/>
        <end position="29"/>
    </location>
</feature>
<evidence type="ECO:0000256" key="1">
    <source>
        <dbReference type="SAM" id="SignalP"/>
    </source>
</evidence>
<name>A0A9Q4G1E7_SALAG</name>
<dbReference type="AlphaFoldDB" id="A0A9Q4G1E7"/>
<dbReference type="OrthoDB" id="2303526at2"/>
<organism evidence="2 3">
    <name type="scientific">Salipaludibacillus agaradhaerens</name>
    <name type="common">Bacillus agaradhaerens</name>
    <dbReference type="NCBI Taxonomy" id="76935"/>
    <lineage>
        <taxon>Bacteria</taxon>
        <taxon>Bacillati</taxon>
        <taxon>Bacillota</taxon>
        <taxon>Bacilli</taxon>
        <taxon>Bacillales</taxon>
        <taxon>Bacillaceae</taxon>
    </lineage>
</organism>
<reference evidence="2" key="1">
    <citation type="submission" date="2020-06" db="EMBL/GenBank/DDBJ databases">
        <title>Insight into the genomes of haloalkaliphilic bacilli from Kenyan soda lakes.</title>
        <authorList>
            <person name="Mwirichia R."/>
            <person name="Villamizar G.C."/>
            <person name="Poehlein A."/>
            <person name="Mugweru J."/>
            <person name="Kipnyargis A."/>
            <person name="Kiplimo D."/>
            <person name="Orwa P."/>
            <person name="Daniel R."/>
        </authorList>
    </citation>
    <scope>NUCLEOTIDE SEQUENCE</scope>
    <source>
        <strain evidence="2">B1096_S55</strain>
    </source>
</reference>
<dbReference type="EMBL" id="JABXYM010000002">
    <property type="protein sequence ID" value="MCR6098779.1"/>
    <property type="molecule type" value="Genomic_DNA"/>
</dbReference>
<dbReference type="Proteomes" id="UP001057753">
    <property type="component" value="Unassembled WGS sequence"/>
</dbReference>